<reference evidence="3" key="1">
    <citation type="journal article" date="2017" name="Genome Biol.">
        <title>Comparative genomics reveals high biological diversity and specific adaptations in the industrially and medically important fungal genus Aspergillus.</title>
        <authorList>
            <person name="de Vries R.P."/>
            <person name="Riley R."/>
            <person name="Wiebenga A."/>
            <person name="Aguilar-Osorio G."/>
            <person name="Amillis S."/>
            <person name="Uchima C.A."/>
            <person name="Anderluh G."/>
            <person name="Asadollahi M."/>
            <person name="Askin M."/>
            <person name="Barry K."/>
            <person name="Battaglia E."/>
            <person name="Bayram O."/>
            <person name="Benocci T."/>
            <person name="Braus-Stromeyer S.A."/>
            <person name="Caldana C."/>
            <person name="Canovas D."/>
            <person name="Cerqueira G.C."/>
            <person name="Chen F."/>
            <person name="Chen W."/>
            <person name="Choi C."/>
            <person name="Clum A."/>
            <person name="Dos Santos R.A."/>
            <person name="Damasio A.R."/>
            <person name="Diallinas G."/>
            <person name="Emri T."/>
            <person name="Fekete E."/>
            <person name="Flipphi M."/>
            <person name="Freyberg S."/>
            <person name="Gallo A."/>
            <person name="Gournas C."/>
            <person name="Habgood R."/>
            <person name="Hainaut M."/>
            <person name="Harispe M.L."/>
            <person name="Henrissat B."/>
            <person name="Hilden K.S."/>
            <person name="Hope R."/>
            <person name="Hossain A."/>
            <person name="Karabika E."/>
            <person name="Karaffa L."/>
            <person name="Karanyi Z."/>
            <person name="Krasevec N."/>
            <person name="Kuo A."/>
            <person name="Kusch H."/>
            <person name="LaButti K."/>
            <person name="Lagendijk E.L."/>
            <person name="Lapidus A."/>
            <person name="Levasseur A."/>
            <person name="Lindquist E."/>
            <person name="Lipzen A."/>
            <person name="Logrieco A.F."/>
            <person name="MacCabe A."/>
            <person name="Maekelae M.R."/>
            <person name="Malavazi I."/>
            <person name="Melin P."/>
            <person name="Meyer V."/>
            <person name="Mielnichuk N."/>
            <person name="Miskei M."/>
            <person name="Molnar A.P."/>
            <person name="Mule G."/>
            <person name="Ngan C.Y."/>
            <person name="Orejas M."/>
            <person name="Orosz E."/>
            <person name="Ouedraogo J.P."/>
            <person name="Overkamp K.M."/>
            <person name="Park H.-S."/>
            <person name="Perrone G."/>
            <person name="Piumi F."/>
            <person name="Punt P.J."/>
            <person name="Ram A.F."/>
            <person name="Ramon A."/>
            <person name="Rauscher S."/>
            <person name="Record E."/>
            <person name="Riano-Pachon D.M."/>
            <person name="Robert V."/>
            <person name="Roehrig J."/>
            <person name="Ruller R."/>
            <person name="Salamov A."/>
            <person name="Salih N.S."/>
            <person name="Samson R.A."/>
            <person name="Sandor E."/>
            <person name="Sanguinetti M."/>
            <person name="Schuetze T."/>
            <person name="Sepcic K."/>
            <person name="Shelest E."/>
            <person name="Sherlock G."/>
            <person name="Sophianopoulou V."/>
            <person name="Squina F.M."/>
            <person name="Sun H."/>
            <person name="Susca A."/>
            <person name="Todd R.B."/>
            <person name="Tsang A."/>
            <person name="Unkles S.E."/>
            <person name="van de Wiele N."/>
            <person name="van Rossen-Uffink D."/>
            <person name="Oliveira J.V."/>
            <person name="Vesth T.C."/>
            <person name="Visser J."/>
            <person name="Yu J.-H."/>
            <person name="Zhou M."/>
            <person name="Andersen M.R."/>
            <person name="Archer D.B."/>
            <person name="Baker S.E."/>
            <person name="Benoit I."/>
            <person name="Brakhage A.A."/>
            <person name="Braus G.H."/>
            <person name="Fischer R."/>
            <person name="Frisvad J.C."/>
            <person name="Goldman G.H."/>
            <person name="Houbraken J."/>
            <person name="Oakley B."/>
            <person name="Pocsi I."/>
            <person name="Scazzocchio C."/>
            <person name="Seiboth B."/>
            <person name="vanKuyk P.A."/>
            <person name="Wortman J."/>
            <person name="Dyer P.S."/>
            <person name="Grigoriev I.V."/>
        </authorList>
    </citation>
    <scope>NUCLEOTIDE SEQUENCE [LARGE SCALE GENOMIC DNA]</scope>
    <source>
        <strain evidence="3">CBS 106.47</strain>
    </source>
</reference>
<keyword evidence="1" id="KW-0472">Membrane</keyword>
<organism evidence="2 3">
    <name type="scientific">Aspergillus luchuensis (strain CBS 106.47)</name>
    <dbReference type="NCBI Taxonomy" id="1137211"/>
    <lineage>
        <taxon>Eukaryota</taxon>
        <taxon>Fungi</taxon>
        <taxon>Dikarya</taxon>
        <taxon>Ascomycota</taxon>
        <taxon>Pezizomycotina</taxon>
        <taxon>Eurotiomycetes</taxon>
        <taxon>Eurotiomycetidae</taxon>
        <taxon>Eurotiales</taxon>
        <taxon>Aspergillaceae</taxon>
        <taxon>Aspergillus</taxon>
        <taxon>Aspergillus subgen. Circumdati</taxon>
    </lineage>
</organism>
<sequence>MLSLARHFHKLLPSQYHPHKAWSWYAYLLSLSLFLVLAPVYFDTASLLIQA</sequence>
<accession>A0A1M3TQR2</accession>
<protein>
    <submittedName>
        <fullName evidence="2">Uncharacterized protein</fullName>
    </submittedName>
</protein>
<dbReference type="VEuPathDB" id="FungiDB:ASPFODRAFT_42145"/>
<evidence type="ECO:0000313" key="3">
    <source>
        <dbReference type="Proteomes" id="UP000184063"/>
    </source>
</evidence>
<keyword evidence="1" id="KW-0812">Transmembrane</keyword>
<name>A0A1M3TQR2_ASPLC</name>
<feature type="non-terminal residue" evidence="2">
    <location>
        <position position="1"/>
    </location>
</feature>
<keyword evidence="1" id="KW-1133">Transmembrane helix</keyword>
<proteinExistence type="predicted"/>
<dbReference type="EMBL" id="KV878238">
    <property type="protein sequence ID" value="OJZ89011.1"/>
    <property type="molecule type" value="Genomic_DNA"/>
</dbReference>
<dbReference type="AlphaFoldDB" id="A0A1M3TQR2"/>
<dbReference type="Proteomes" id="UP000184063">
    <property type="component" value="Unassembled WGS sequence"/>
</dbReference>
<evidence type="ECO:0000313" key="2">
    <source>
        <dbReference type="EMBL" id="OJZ89011.1"/>
    </source>
</evidence>
<feature type="transmembrane region" description="Helical" evidence="1">
    <location>
        <begin position="21"/>
        <end position="42"/>
    </location>
</feature>
<gene>
    <name evidence="2" type="ORF">ASPFODRAFT_42145</name>
</gene>
<evidence type="ECO:0000256" key="1">
    <source>
        <dbReference type="SAM" id="Phobius"/>
    </source>
</evidence>